<feature type="binding site" evidence="3">
    <location>
        <position position="272"/>
    </location>
    <ligand>
        <name>dimethylallyl diphosphate</name>
        <dbReference type="ChEBI" id="CHEBI:57623"/>
    </ligand>
</feature>
<comment type="similarity">
    <text evidence="1">Belongs to the tryptophan dimethylallyltransferase family.</text>
</comment>
<evidence type="ECO:0000256" key="3">
    <source>
        <dbReference type="PIRSR" id="PIRSR000509-1"/>
    </source>
</evidence>
<name>A0A2A9PL12_OPHUN</name>
<dbReference type="Pfam" id="PF11991">
    <property type="entry name" value="Trp_DMAT"/>
    <property type="match status" value="1"/>
</dbReference>
<evidence type="ECO:0008006" key="6">
    <source>
        <dbReference type="Google" id="ProtNLM"/>
    </source>
</evidence>
<dbReference type="AlphaFoldDB" id="A0A2A9PL12"/>
<feature type="binding site" evidence="3">
    <location>
        <position position="270"/>
    </location>
    <ligand>
        <name>dimethylallyl diphosphate</name>
        <dbReference type="ChEBI" id="CHEBI:57623"/>
    </ligand>
</feature>
<protein>
    <recommendedName>
        <fullName evidence="6">Aromatic prenyltransferase</fullName>
    </recommendedName>
</protein>
<dbReference type="NCBIfam" id="TIGR03429">
    <property type="entry name" value="arom_pren_DMATS"/>
    <property type="match status" value="1"/>
</dbReference>
<feature type="binding site" evidence="3">
    <location>
        <position position="353"/>
    </location>
    <ligand>
        <name>dimethylallyl diphosphate</name>
        <dbReference type="ChEBI" id="CHEBI:57623"/>
    </ligand>
</feature>
<reference evidence="4 5" key="1">
    <citation type="journal article" date="2015" name="BMC Genomics">
        <title>Gene expression during zombie ant biting behavior reflects the complexity underlying fungal parasitic behavioral manipulation.</title>
        <authorList>
            <person name="de Bekker C."/>
            <person name="Ohm R.A."/>
            <person name="Loreto R.G."/>
            <person name="Sebastian A."/>
            <person name="Albert I."/>
            <person name="Merrow M."/>
            <person name="Brachmann A."/>
            <person name="Hughes D.P."/>
        </authorList>
    </citation>
    <scope>NUCLEOTIDE SEQUENCE [LARGE SCALE GENOMIC DNA]</scope>
    <source>
        <strain evidence="4 5">SC16a</strain>
    </source>
</reference>
<proteinExistence type="inferred from homology"/>
<organism evidence="4 5">
    <name type="scientific">Ophiocordyceps unilateralis</name>
    <name type="common">Zombie-ant fungus</name>
    <name type="synonym">Torrubia unilateralis</name>
    <dbReference type="NCBI Taxonomy" id="268505"/>
    <lineage>
        <taxon>Eukaryota</taxon>
        <taxon>Fungi</taxon>
        <taxon>Dikarya</taxon>
        <taxon>Ascomycota</taxon>
        <taxon>Pezizomycotina</taxon>
        <taxon>Sordariomycetes</taxon>
        <taxon>Hypocreomycetidae</taxon>
        <taxon>Hypocreales</taxon>
        <taxon>Ophiocordycipitaceae</taxon>
        <taxon>Ophiocordyceps</taxon>
    </lineage>
</organism>
<keyword evidence="5" id="KW-1185">Reference proteome</keyword>
<reference evidence="4 5" key="2">
    <citation type="journal article" date="2017" name="Sci. Rep.">
        <title>Ant-infecting Ophiocordyceps genomes reveal a high diversity of potential behavioral manipulation genes and a possible major role for enterotoxins.</title>
        <authorList>
            <person name="de Bekker C."/>
            <person name="Ohm R.A."/>
            <person name="Evans H.C."/>
            <person name="Brachmann A."/>
            <person name="Hughes D.P."/>
        </authorList>
    </citation>
    <scope>NUCLEOTIDE SEQUENCE [LARGE SCALE GENOMIC DNA]</scope>
    <source>
        <strain evidence="4 5">SC16a</strain>
    </source>
</reference>
<evidence type="ECO:0000313" key="5">
    <source>
        <dbReference type="Proteomes" id="UP000037136"/>
    </source>
</evidence>
<comment type="caution">
    <text evidence="4">The sequence shown here is derived from an EMBL/GenBank/DDBJ whole genome shotgun (WGS) entry which is preliminary data.</text>
</comment>
<dbReference type="Proteomes" id="UP000037136">
    <property type="component" value="Unassembled WGS sequence"/>
</dbReference>
<dbReference type="GO" id="GO:0016765">
    <property type="term" value="F:transferase activity, transferring alkyl or aryl (other than methyl) groups"/>
    <property type="evidence" value="ECO:0007669"/>
    <property type="project" value="InterPro"/>
</dbReference>
<dbReference type="PANTHER" id="PTHR40627:SF3">
    <property type="entry name" value="PRENYLTRANSFERASE ASQH2-RELATED"/>
    <property type="match status" value="1"/>
</dbReference>
<keyword evidence="2" id="KW-0808">Transferase</keyword>
<evidence type="ECO:0000313" key="4">
    <source>
        <dbReference type="EMBL" id="PFH61587.1"/>
    </source>
</evidence>
<feature type="binding site" evidence="3">
    <location>
        <position position="351"/>
    </location>
    <ligand>
        <name>dimethylallyl diphosphate</name>
        <dbReference type="ChEBI" id="CHEBI:57623"/>
    </ligand>
</feature>
<gene>
    <name evidence="4" type="ORF">XA68_16937</name>
</gene>
<feature type="binding site" evidence="3">
    <location>
        <position position="194"/>
    </location>
    <ligand>
        <name>dimethylallyl diphosphate</name>
        <dbReference type="ChEBI" id="CHEBI:57623"/>
    </ligand>
</feature>
<dbReference type="CDD" id="cd13929">
    <property type="entry name" value="PT-DMATS_CymD"/>
    <property type="match status" value="1"/>
</dbReference>
<evidence type="ECO:0000256" key="2">
    <source>
        <dbReference type="ARBA" id="ARBA00022679"/>
    </source>
</evidence>
<dbReference type="EMBL" id="LAZP02000064">
    <property type="protein sequence ID" value="PFH61587.1"/>
    <property type="molecule type" value="Genomic_DNA"/>
</dbReference>
<accession>A0A2A9PL12</accession>
<dbReference type="InterPro" id="IPR012148">
    <property type="entry name" value="ABBA_DMATS-like"/>
</dbReference>
<dbReference type="PANTHER" id="PTHR40627">
    <property type="entry name" value="INDOLE PRENYLTRANSFERASE TDIB-RELATED"/>
    <property type="match status" value="1"/>
</dbReference>
<sequence length="394" mass="44405">MAASPTYENGTPSQPWQALAQGLGYVNQDEQYWWSKVGPLAQRLMEWARYSTPERYRVLAFIYTYIVPACGPKPDDNGQVFWKTYINYDCTPIQLSLNFHDKKVTFRTANISSSDISGTAKDPINQQAAVDAMIKQKRVLPSQNMRWFNHFMSKLFLEPEAAAALKAKADEFQIRNGVQCMLSHDFPNSQVQCKAFFAPNWKAFATGIEMKDVIWDAIMALGDDILPYKSGLAILDRFTTSASAAAAGAVPVCFAFDSVLEGDYKNSRIKIYYATLRTAFDVMVEIYTLGGLLTGPEMEKGVQALRMLWNAVVNIPDGWPDDTDLPANPHRFAAVLFNFEIRHGAELPVPQIYIPAHYYGRSDLEIADGVDRFFQSQGLDADYPPYKENYIKCL</sequence>
<dbReference type="InterPro" id="IPR017795">
    <property type="entry name" value="ABBA_NscD-like"/>
</dbReference>
<evidence type="ECO:0000256" key="1">
    <source>
        <dbReference type="ARBA" id="ARBA00010209"/>
    </source>
</evidence>
<feature type="binding site" evidence="3">
    <location>
        <position position="268"/>
    </location>
    <ligand>
        <name>dimethylallyl diphosphate</name>
        <dbReference type="ChEBI" id="CHEBI:57623"/>
    </ligand>
</feature>
<dbReference type="PIRSF" id="PIRSF000509">
    <property type="entry name" value="Trp_DMAT"/>
    <property type="match status" value="1"/>
</dbReference>
<dbReference type="OrthoDB" id="3354387at2759"/>
<dbReference type="GO" id="GO:0009820">
    <property type="term" value="P:alkaloid metabolic process"/>
    <property type="evidence" value="ECO:0007669"/>
    <property type="project" value="InterPro"/>
</dbReference>